<keyword evidence="3" id="KW-1185">Reference proteome</keyword>
<feature type="compositionally biased region" description="Basic and acidic residues" evidence="1">
    <location>
        <begin position="199"/>
        <end position="220"/>
    </location>
</feature>
<dbReference type="GeneID" id="24404967"/>
<dbReference type="RefSeq" id="YP_009140909.1">
    <property type="nucleotide sequence ID" value="NC_027132.1"/>
</dbReference>
<gene>
    <name evidence="2" type="ORF">Syn7803US120_120</name>
</gene>
<reference evidence="2 3" key="1">
    <citation type="submission" date="2013-12" db="EMBL/GenBank/DDBJ databases">
        <title>Ecological redundancy of diverse viral populations within a natural community.</title>
        <authorList>
            <person name="Gregory A.C."/>
            <person name="LaButti K."/>
            <person name="Copeland A."/>
            <person name="Woyke T."/>
            <person name="Sullivan M.B."/>
        </authorList>
    </citation>
    <scope>NUCLEOTIDE SEQUENCE [LARGE SCALE GENOMIC DNA]</scope>
    <source>
        <strain evidence="2">Syn7803US120</strain>
    </source>
</reference>
<evidence type="ECO:0000313" key="3">
    <source>
        <dbReference type="Proteomes" id="UP000033009"/>
    </source>
</evidence>
<dbReference type="KEGG" id="vg:24404967"/>
<accession>A0A0E3FGB7</accession>
<feature type="compositionally biased region" description="Polar residues" evidence="1">
    <location>
        <begin position="221"/>
        <end position="230"/>
    </location>
</feature>
<proteinExistence type="predicted"/>
<organism evidence="2 3">
    <name type="scientific">Synechococcus phage ACG-2014i</name>
    <dbReference type="NCBI Taxonomy" id="1493513"/>
    <lineage>
        <taxon>Viruses</taxon>
        <taxon>Duplodnaviria</taxon>
        <taxon>Heunggongvirae</taxon>
        <taxon>Uroviricota</taxon>
        <taxon>Caudoviricetes</taxon>
        <taxon>Pantevenvirales</taxon>
        <taxon>Kyanoviridae</taxon>
        <taxon>Chalconvirus</taxon>
        <taxon>Chalconvirus acg2014i</taxon>
    </lineage>
</organism>
<protein>
    <submittedName>
        <fullName evidence="2">Peptidase</fullName>
    </submittedName>
</protein>
<feature type="region of interest" description="Disordered" evidence="1">
    <location>
        <begin position="179"/>
        <end position="252"/>
    </location>
</feature>
<evidence type="ECO:0000256" key="1">
    <source>
        <dbReference type="SAM" id="MobiDB-lite"/>
    </source>
</evidence>
<dbReference type="Proteomes" id="UP000033009">
    <property type="component" value="Segment"/>
</dbReference>
<name>A0A0E3FGB7_9CAUD</name>
<sequence length="715" mass="81848">MSSQEIKGNLARLLATENLIVEHRRVATASFDVDRRVLTLPNWDKASSTVYDLLVGHEVGHALFTPNEDWTNMFDCPKDFVNVIEDARIEKLMKQKYPGLRKSFAGGYKELNDQDFFGIADEDLNTFSLIDRINLHFKIGAGAMVPFSIEEKVFVSRTDVAETFDEVCQIAVDVYEFSKQEQEQEQTPEAEMPANQSSEGKEGEMTHEEMLEEAQRREENNSGSTSQSQPHVGEDYDDEEEIEGSKTQDSFNDAAKKLTDRFGENSKYVEIPSSVDLTDYVADWTEVHGWIDEQREAFVNDPDATDNRYDRYIEVDTAFDTFRKQSQKEVNYLVKEFECRKSADAYARASQSKTGVLDTSKLHTYKYNEDLFKKVTVIPDGKNHGLIFILDWSGSMQNELLSTVKQLLNLTAFCKKVQIPFEVYAFTNEWYAVRRAKEGNTEYVSNEEYFASRGCVDGEIFLHKGMFHLMNVVSSRSNSKNYERMCLNLFREAYCFKHYVSYRSTVGVGLSGTPLNESVIMLNYIIPEFKKQNNLQKVNVCILTDGESCQASYGRRYYNEHKDEHYVRPHRLEYSTILRDRQTGRMYSSMSGWEESTNTFIKQVRDRNSGVNVIGFRIMAGSQLSNFVGSYGDLAYYGEVQKQWRKLKSAIIPMPKGYTALYAISNNALGGENDSDMTELDSGAKKSEISKAFKKMLSSKSTNKKLLSSFIEYVS</sequence>
<dbReference type="EMBL" id="KJ019082">
    <property type="protein sequence ID" value="AIX26841.1"/>
    <property type="molecule type" value="Genomic_DNA"/>
</dbReference>
<evidence type="ECO:0000313" key="2">
    <source>
        <dbReference type="EMBL" id="AIX26841.1"/>
    </source>
</evidence>